<keyword evidence="4" id="KW-1185">Reference proteome</keyword>
<dbReference type="InterPro" id="IPR036291">
    <property type="entry name" value="NAD(P)-bd_dom_sf"/>
</dbReference>
<dbReference type="Proteomes" id="UP000198878">
    <property type="component" value="Unassembled WGS sequence"/>
</dbReference>
<accession>A0A1H5QM03</accession>
<feature type="domain" description="NAD(P)-binding" evidence="2">
    <location>
        <begin position="7"/>
        <end position="178"/>
    </location>
</feature>
<feature type="region of interest" description="Disordered" evidence="1">
    <location>
        <begin position="258"/>
        <end position="285"/>
    </location>
</feature>
<dbReference type="RefSeq" id="WP_086679906.1">
    <property type="nucleotide sequence ID" value="NZ_FNUJ01000003.1"/>
</dbReference>
<organism evidence="3 4">
    <name type="scientific">Amycolatopsis pretoriensis</name>
    <dbReference type="NCBI Taxonomy" id="218821"/>
    <lineage>
        <taxon>Bacteria</taxon>
        <taxon>Bacillati</taxon>
        <taxon>Actinomycetota</taxon>
        <taxon>Actinomycetes</taxon>
        <taxon>Pseudonocardiales</taxon>
        <taxon>Pseudonocardiaceae</taxon>
        <taxon>Amycolatopsis</taxon>
    </lineage>
</organism>
<dbReference type="InterPro" id="IPR016040">
    <property type="entry name" value="NAD(P)-bd_dom"/>
</dbReference>
<dbReference type="Gene3D" id="3.40.50.720">
    <property type="entry name" value="NAD(P)-binding Rossmann-like Domain"/>
    <property type="match status" value="1"/>
</dbReference>
<dbReference type="Pfam" id="PF13460">
    <property type="entry name" value="NAD_binding_10"/>
    <property type="match status" value="1"/>
</dbReference>
<dbReference type="AlphaFoldDB" id="A0A1H5QM03"/>
<dbReference type="PANTHER" id="PTHR43162">
    <property type="match status" value="1"/>
</dbReference>
<reference evidence="4" key="1">
    <citation type="submission" date="2016-10" db="EMBL/GenBank/DDBJ databases">
        <authorList>
            <person name="Varghese N."/>
            <person name="Submissions S."/>
        </authorList>
    </citation>
    <scope>NUCLEOTIDE SEQUENCE [LARGE SCALE GENOMIC DNA]</scope>
    <source>
        <strain evidence="4">DSM 44654</strain>
    </source>
</reference>
<name>A0A1H5QM03_9PSEU</name>
<evidence type="ECO:0000313" key="4">
    <source>
        <dbReference type="Proteomes" id="UP000198878"/>
    </source>
</evidence>
<proteinExistence type="predicted"/>
<dbReference type="Gene3D" id="3.90.25.10">
    <property type="entry name" value="UDP-galactose 4-epimerase, domain 1"/>
    <property type="match status" value="1"/>
</dbReference>
<gene>
    <name evidence="3" type="ORF">SAMN05421837_103253</name>
</gene>
<sequence length="285" mass="31188">MTVWIEGATGKAGRRVVEALTAAGVPVRAASRHPGEPSASVTPVRFDWYDESTWTPAVGDAEAVFLKGLDSDDDAAAIMTRFLAASSVSQVVLMSAVGVDRTPEVAPRRAVELAVERSGRSWTILRPSWFLQNFDEDEWVFAGALREKNELYAGSGKSRVGFTDTRDLADAAVAVLTEEGHEGRGYTITGPDQLTFGEMAELLAEVSGRPIHHVDATPSEHRAHFAKSGRPEAWVNHMLHLFELVRAGVFSPVTEDFEHLTGKKPRTPRQYAEENWQPRALPAKG</sequence>
<evidence type="ECO:0000256" key="1">
    <source>
        <dbReference type="SAM" id="MobiDB-lite"/>
    </source>
</evidence>
<dbReference type="STRING" id="218821.SAMN05421837_103253"/>
<dbReference type="OrthoDB" id="3250520at2"/>
<protein>
    <submittedName>
        <fullName evidence="3">Uncharacterized conserved protein YbjT, contains NAD(P)-binding and DUF2867 domains</fullName>
    </submittedName>
</protein>
<evidence type="ECO:0000313" key="3">
    <source>
        <dbReference type="EMBL" id="SEF26381.1"/>
    </source>
</evidence>
<dbReference type="InterPro" id="IPR051604">
    <property type="entry name" value="Ergot_Alk_Oxidoreductase"/>
</dbReference>
<evidence type="ECO:0000259" key="2">
    <source>
        <dbReference type="Pfam" id="PF13460"/>
    </source>
</evidence>
<dbReference type="SUPFAM" id="SSF51735">
    <property type="entry name" value="NAD(P)-binding Rossmann-fold domains"/>
    <property type="match status" value="1"/>
</dbReference>
<dbReference type="PANTHER" id="PTHR43162:SF1">
    <property type="entry name" value="PRESTALK A DIFFERENTIATION PROTEIN A"/>
    <property type="match status" value="1"/>
</dbReference>
<dbReference type="EMBL" id="FNUJ01000003">
    <property type="protein sequence ID" value="SEF26381.1"/>
    <property type="molecule type" value="Genomic_DNA"/>
</dbReference>